<dbReference type="EMBL" id="JANPWB010000003">
    <property type="protein sequence ID" value="KAJ1203547.1"/>
    <property type="molecule type" value="Genomic_DNA"/>
</dbReference>
<sequence>MCAPRFSGAEPGWRAAEAVWWRRAALELRRVRKGVARIPLRGNSGSGGRNSGSGVAAAEKIRQGAQLKETAVKEPRRNKPGRRTHPWRPPDTTSLTSWKPIGFRVLGVLGALETVSLPHSSASWERLGAHSASDSNAPSLRLRFSRRA</sequence>
<dbReference type="AlphaFoldDB" id="A0AAV7VSB4"/>
<comment type="caution">
    <text evidence="2">The sequence shown here is derived from an EMBL/GenBank/DDBJ whole genome shotgun (WGS) entry which is preliminary data.</text>
</comment>
<organism evidence="2 3">
    <name type="scientific">Pleurodeles waltl</name>
    <name type="common">Iberian ribbed newt</name>
    <dbReference type="NCBI Taxonomy" id="8319"/>
    <lineage>
        <taxon>Eukaryota</taxon>
        <taxon>Metazoa</taxon>
        <taxon>Chordata</taxon>
        <taxon>Craniata</taxon>
        <taxon>Vertebrata</taxon>
        <taxon>Euteleostomi</taxon>
        <taxon>Amphibia</taxon>
        <taxon>Batrachia</taxon>
        <taxon>Caudata</taxon>
        <taxon>Salamandroidea</taxon>
        <taxon>Salamandridae</taxon>
        <taxon>Pleurodelinae</taxon>
        <taxon>Pleurodeles</taxon>
    </lineage>
</organism>
<proteinExistence type="predicted"/>
<evidence type="ECO:0000256" key="1">
    <source>
        <dbReference type="SAM" id="MobiDB-lite"/>
    </source>
</evidence>
<evidence type="ECO:0000313" key="2">
    <source>
        <dbReference type="EMBL" id="KAJ1203547.1"/>
    </source>
</evidence>
<name>A0AAV7VSB4_PLEWA</name>
<keyword evidence="3" id="KW-1185">Reference proteome</keyword>
<reference evidence="2" key="1">
    <citation type="journal article" date="2022" name="bioRxiv">
        <title>Sequencing and chromosome-scale assembly of the giantPleurodeles waltlgenome.</title>
        <authorList>
            <person name="Brown T."/>
            <person name="Elewa A."/>
            <person name="Iarovenko S."/>
            <person name="Subramanian E."/>
            <person name="Araus A.J."/>
            <person name="Petzold A."/>
            <person name="Susuki M."/>
            <person name="Suzuki K.-i.T."/>
            <person name="Hayashi T."/>
            <person name="Toyoda A."/>
            <person name="Oliveira C."/>
            <person name="Osipova E."/>
            <person name="Leigh N.D."/>
            <person name="Simon A."/>
            <person name="Yun M.H."/>
        </authorList>
    </citation>
    <scope>NUCLEOTIDE SEQUENCE</scope>
    <source>
        <strain evidence="2">20211129_DDA</strain>
        <tissue evidence="2">Liver</tissue>
    </source>
</reference>
<gene>
    <name evidence="2" type="ORF">NDU88_007332</name>
</gene>
<feature type="region of interest" description="Disordered" evidence="1">
    <location>
        <begin position="42"/>
        <end position="94"/>
    </location>
</feature>
<protein>
    <submittedName>
        <fullName evidence="2">Uncharacterized protein</fullName>
    </submittedName>
</protein>
<accession>A0AAV7VSB4</accession>
<evidence type="ECO:0000313" key="3">
    <source>
        <dbReference type="Proteomes" id="UP001066276"/>
    </source>
</evidence>
<dbReference type="Proteomes" id="UP001066276">
    <property type="component" value="Chromosome 2_1"/>
</dbReference>